<proteinExistence type="predicted"/>
<dbReference type="InterPro" id="IPR058909">
    <property type="entry name" value="CD_NTase_C"/>
</dbReference>
<dbReference type="RefSeq" id="WP_113633785.1">
    <property type="nucleotide sequence ID" value="NZ_QNUX01000002.1"/>
</dbReference>
<keyword evidence="7" id="KW-1185">Reference proteome</keyword>
<evidence type="ECO:0000313" key="6">
    <source>
        <dbReference type="EMBL" id="RBN51406.1"/>
    </source>
</evidence>
<keyword evidence="4" id="KW-0051">Antiviral defense</keyword>
<keyword evidence="2" id="KW-0548">Nucleotidyltransferase</keyword>
<dbReference type="Pfam" id="PF26305">
    <property type="entry name" value="CD_NTase_C"/>
    <property type="match status" value="1"/>
</dbReference>
<dbReference type="OrthoDB" id="1082574at2"/>
<reference evidence="6 7" key="1">
    <citation type="submission" date="2018-07" db="EMBL/GenBank/DDBJ databases">
        <title>Complete genome sequence of Flavobacterium psychrolimnae LMG 22018.</title>
        <authorList>
            <person name="Kim D.-U."/>
        </authorList>
    </citation>
    <scope>NUCLEOTIDE SEQUENCE [LARGE SCALE GENOMIC DNA]</scope>
    <source>
        <strain evidence="6 7">LMG 22018</strain>
    </source>
</reference>
<organism evidence="6 7">
    <name type="scientific">Flavobacterium psychrolimnae</name>
    <dbReference type="NCBI Taxonomy" id="249351"/>
    <lineage>
        <taxon>Bacteria</taxon>
        <taxon>Pseudomonadati</taxon>
        <taxon>Bacteroidota</taxon>
        <taxon>Flavobacteriia</taxon>
        <taxon>Flavobacteriales</taxon>
        <taxon>Flavobacteriaceae</taxon>
        <taxon>Flavobacterium</taxon>
    </lineage>
</organism>
<accession>A0A366B323</accession>
<feature type="domain" description="cGAS/DncV-like nucleotidyltransferase C-terminal helical" evidence="5">
    <location>
        <begin position="242"/>
        <end position="334"/>
    </location>
</feature>
<evidence type="ECO:0000256" key="2">
    <source>
        <dbReference type="ARBA" id="ARBA00022695"/>
    </source>
</evidence>
<keyword evidence="1" id="KW-0808">Transferase</keyword>
<gene>
    <name evidence="6" type="ORF">DR980_03005</name>
</gene>
<protein>
    <recommendedName>
        <fullName evidence="5">cGAS/DncV-like nucleotidyltransferase C-terminal helical domain-containing protein</fullName>
    </recommendedName>
</protein>
<sequence>MSKNYYQLINRVDQRSNPDLFQMKALYAEENATSKLFENKKLANAVVYIYVQKAMKGVAPDYTTNSKIAANQVEAHLKKSHGKEVHFERQGSVMTNTHILKDNDIDLVQITNKSKGVDHVRLQSTLANPSLLNPIEHKNLKKHSDDFSQYAGNQLSDLKNIRTQSEIILESTYKEVDIQKENSIYVLVSSPKRDVDVVIATYYKGIDYMKTNLNHRRGIQIYNKKLDSLSNVDYPFWSIKRINERSILTNGRLKNMIRFMKNVKYDCDTIDNKGAIRSFHINAICYNIDVKRYQYAYFLDLLPVINDELIQILNNKSYRDNIKSVDGTEIIFEKDCDKKLLEISFLQFEISQILTDLDLKNKNFI</sequence>
<evidence type="ECO:0000259" key="5">
    <source>
        <dbReference type="Pfam" id="PF26305"/>
    </source>
</evidence>
<evidence type="ECO:0000256" key="1">
    <source>
        <dbReference type="ARBA" id="ARBA00022679"/>
    </source>
</evidence>
<evidence type="ECO:0000313" key="7">
    <source>
        <dbReference type="Proteomes" id="UP000253676"/>
    </source>
</evidence>
<dbReference type="AlphaFoldDB" id="A0A366B323"/>
<keyword evidence="3" id="KW-0547">Nucleotide-binding</keyword>
<comment type="caution">
    <text evidence="6">The sequence shown here is derived from an EMBL/GenBank/DDBJ whole genome shotgun (WGS) entry which is preliminary data.</text>
</comment>
<dbReference type="Proteomes" id="UP000253676">
    <property type="component" value="Unassembled WGS sequence"/>
</dbReference>
<evidence type="ECO:0000256" key="4">
    <source>
        <dbReference type="ARBA" id="ARBA00023118"/>
    </source>
</evidence>
<evidence type="ECO:0000256" key="3">
    <source>
        <dbReference type="ARBA" id="ARBA00022741"/>
    </source>
</evidence>
<name>A0A366B323_9FLAO</name>
<dbReference type="EMBL" id="QNUX01000002">
    <property type="protein sequence ID" value="RBN51406.1"/>
    <property type="molecule type" value="Genomic_DNA"/>
</dbReference>